<sequence length="142" mass="14754">MATFASTAPAAIAPRPGRVRVGGARRCVVARASATMAPALAAGRTHYEVLGVGAGASRAEIKAAYRRLAREVHPDAAGAGAGGGGDEGFIRLHAAYVTLADPDQRARYDRDVVAGAGAAMFRRAAAAGTGYRRRTWETDQCW</sequence>
<reference evidence="1" key="1">
    <citation type="submission" date="2021-05" db="EMBL/GenBank/DDBJ databases">
        <authorList>
            <person name="Scholz U."/>
            <person name="Mascher M."/>
            <person name="Fiebig A."/>
        </authorList>
    </citation>
    <scope>NUCLEOTIDE SEQUENCE [LARGE SCALE GENOMIC DNA]</scope>
</reference>
<dbReference type="EnsemblPlants" id="AVESA.00010b.r2.6CG1147760.1">
    <property type="protein sequence ID" value="AVESA.00010b.r2.6CG1147760.1.CDS.1"/>
    <property type="gene ID" value="AVESA.00010b.r2.6CG1147760"/>
</dbReference>
<organism evidence="1 2">
    <name type="scientific">Avena sativa</name>
    <name type="common">Oat</name>
    <dbReference type="NCBI Taxonomy" id="4498"/>
    <lineage>
        <taxon>Eukaryota</taxon>
        <taxon>Viridiplantae</taxon>
        <taxon>Streptophyta</taxon>
        <taxon>Embryophyta</taxon>
        <taxon>Tracheophyta</taxon>
        <taxon>Spermatophyta</taxon>
        <taxon>Magnoliopsida</taxon>
        <taxon>Liliopsida</taxon>
        <taxon>Poales</taxon>
        <taxon>Poaceae</taxon>
        <taxon>BOP clade</taxon>
        <taxon>Pooideae</taxon>
        <taxon>Poodae</taxon>
        <taxon>Poeae</taxon>
        <taxon>Poeae Chloroplast Group 1 (Aveneae type)</taxon>
        <taxon>Aveninae</taxon>
        <taxon>Avena</taxon>
    </lineage>
</organism>
<name>A0ACD5ZD70_AVESA</name>
<evidence type="ECO:0000313" key="2">
    <source>
        <dbReference type="Proteomes" id="UP001732700"/>
    </source>
</evidence>
<proteinExistence type="predicted"/>
<accession>A0ACD5ZD70</accession>
<evidence type="ECO:0000313" key="1">
    <source>
        <dbReference type="EnsemblPlants" id="AVESA.00010b.r2.6CG1147760.1.CDS.1"/>
    </source>
</evidence>
<reference evidence="1" key="2">
    <citation type="submission" date="2025-09" db="UniProtKB">
        <authorList>
            <consortium name="EnsemblPlants"/>
        </authorList>
    </citation>
    <scope>IDENTIFICATION</scope>
</reference>
<dbReference type="Proteomes" id="UP001732700">
    <property type="component" value="Chromosome 6C"/>
</dbReference>
<keyword evidence="2" id="KW-1185">Reference proteome</keyword>
<protein>
    <submittedName>
        <fullName evidence="1">Uncharacterized protein</fullName>
    </submittedName>
</protein>